<reference evidence="1 2" key="1">
    <citation type="journal article" date="2018" name="PLoS ONE">
        <title>The draft genome of Kipferlia bialata reveals reductive genome evolution in fornicate parasites.</title>
        <authorList>
            <person name="Tanifuji G."/>
            <person name="Takabayashi S."/>
            <person name="Kume K."/>
            <person name="Takagi M."/>
            <person name="Nakayama T."/>
            <person name="Kamikawa R."/>
            <person name="Inagaki Y."/>
            <person name="Hashimoto T."/>
        </authorList>
    </citation>
    <scope>NUCLEOTIDE SEQUENCE [LARGE SCALE GENOMIC DNA]</scope>
    <source>
        <strain evidence="1">NY0173</strain>
    </source>
</reference>
<dbReference type="OrthoDB" id="7785529at2759"/>
<accession>A0A9K3GS80</accession>
<organism evidence="1 2">
    <name type="scientific">Kipferlia bialata</name>
    <dbReference type="NCBI Taxonomy" id="797122"/>
    <lineage>
        <taxon>Eukaryota</taxon>
        <taxon>Metamonada</taxon>
        <taxon>Carpediemonas-like organisms</taxon>
        <taxon>Kipferlia</taxon>
    </lineage>
</organism>
<comment type="caution">
    <text evidence="1">The sequence shown here is derived from an EMBL/GenBank/DDBJ whole genome shotgun (WGS) entry which is preliminary data.</text>
</comment>
<evidence type="ECO:0000313" key="2">
    <source>
        <dbReference type="Proteomes" id="UP000265618"/>
    </source>
</evidence>
<feature type="non-terminal residue" evidence="1">
    <location>
        <position position="1"/>
    </location>
</feature>
<gene>
    <name evidence="1" type="ORF">KIPB_016237</name>
</gene>
<dbReference type="AlphaFoldDB" id="A0A9K3GS80"/>
<feature type="non-terminal residue" evidence="1">
    <location>
        <position position="86"/>
    </location>
</feature>
<keyword evidence="2" id="KW-1185">Reference proteome</keyword>
<dbReference type="EMBL" id="BDIP01009756">
    <property type="protein sequence ID" value="GIQ92456.1"/>
    <property type="molecule type" value="Genomic_DNA"/>
</dbReference>
<sequence length="86" mass="9260">KGSNRPLSVFVTHDHAAYSLGTASAPADTIEGCVYLDLPVPIRSDQLCLKLIGRATSNIRKTDAVATSAGMAYVPTDVHDNHIYYK</sequence>
<name>A0A9K3GS80_9EUKA</name>
<dbReference type="Proteomes" id="UP000265618">
    <property type="component" value="Unassembled WGS sequence"/>
</dbReference>
<evidence type="ECO:0000313" key="1">
    <source>
        <dbReference type="EMBL" id="GIQ92456.1"/>
    </source>
</evidence>
<protein>
    <submittedName>
        <fullName evidence="1">Uncharacterized protein</fullName>
    </submittedName>
</protein>
<proteinExistence type="predicted"/>